<name>A0A1H4Q0C3_9MICO</name>
<gene>
    <name evidence="1" type="ORF">SAMN04489806_2674</name>
</gene>
<evidence type="ECO:0000313" key="1">
    <source>
        <dbReference type="EMBL" id="SEC13093.1"/>
    </source>
</evidence>
<dbReference type="Pfam" id="PF11387">
    <property type="entry name" value="DUF2795"/>
    <property type="match status" value="1"/>
</dbReference>
<dbReference type="RefSeq" id="WP_091185347.1">
    <property type="nucleotide sequence ID" value="NZ_FNRY01000001.1"/>
</dbReference>
<dbReference type="InterPro" id="IPR021527">
    <property type="entry name" value="DUF2795"/>
</dbReference>
<accession>A0A1H4Q0C3</accession>
<evidence type="ECO:0008006" key="3">
    <source>
        <dbReference type="Google" id="ProtNLM"/>
    </source>
</evidence>
<organism evidence="1 2">
    <name type="scientific">Paramicrobacterium humi</name>
    <dbReference type="NCBI Taxonomy" id="640635"/>
    <lineage>
        <taxon>Bacteria</taxon>
        <taxon>Bacillati</taxon>
        <taxon>Actinomycetota</taxon>
        <taxon>Actinomycetes</taxon>
        <taxon>Micrococcales</taxon>
        <taxon>Microbacteriaceae</taxon>
        <taxon>Paramicrobacterium</taxon>
    </lineage>
</organism>
<dbReference type="Proteomes" id="UP000199183">
    <property type="component" value="Unassembled WGS sequence"/>
</dbReference>
<dbReference type="OrthoDB" id="6161020at2"/>
<dbReference type="AlphaFoldDB" id="A0A1H4Q0C3"/>
<reference evidence="1 2" key="1">
    <citation type="submission" date="2016-10" db="EMBL/GenBank/DDBJ databases">
        <authorList>
            <person name="de Groot N.N."/>
        </authorList>
    </citation>
    <scope>NUCLEOTIDE SEQUENCE [LARGE SCALE GENOMIC DNA]</scope>
    <source>
        <strain evidence="1 2">DSM 21799</strain>
    </source>
</reference>
<protein>
    <recommendedName>
        <fullName evidence="3">DUF2795 domain-containing protein</fullName>
    </recommendedName>
</protein>
<sequence length="78" mass="8753">MRNDDVTKTGGTPIDASWLRSLDYPATRDDLVVNARRESPDKLDLFRALPERNYSSTRDVLLELRALTGPVVDDYASA</sequence>
<keyword evidence="2" id="KW-1185">Reference proteome</keyword>
<evidence type="ECO:0000313" key="2">
    <source>
        <dbReference type="Proteomes" id="UP000199183"/>
    </source>
</evidence>
<proteinExistence type="predicted"/>
<dbReference type="EMBL" id="FNRY01000001">
    <property type="protein sequence ID" value="SEC13093.1"/>
    <property type="molecule type" value="Genomic_DNA"/>
</dbReference>